<evidence type="ECO:0000256" key="1">
    <source>
        <dbReference type="SAM" id="MobiDB-lite"/>
    </source>
</evidence>
<name>A0ABT0D9B4_9HYPH</name>
<feature type="compositionally biased region" description="Low complexity" evidence="1">
    <location>
        <begin position="23"/>
        <end position="33"/>
    </location>
</feature>
<feature type="compositionally biased region" description="Basic and acidic residues" evidence="1">
    <location>
        <begin position="1"/>
        <end position="17"/>
    </location>
</feature>
<feature type="region of interest" description="Disordered" evidence="1">
    <location>
        <begin position="1"/>
        <end position="73"/>
    </location>
</feature>
<gene>
    <name evidence="2" type="ORF">MWN34_06330</name>
</gene>
<dbReference type="RefSeq" id="WP_247027722.1">
    <property type="nucleotide sequence ID" value="NZ_JALKCH010000004.1"/>
</dbReference>
<feature type="compositionally biased region" description="Basic and acidic residues" evidence="1">
    <location>
        <begin position="35"/>
        <end position="44"/>
    </location>
</feature>
<organism evidence="2 3">
    <name type="scientific">Ancylobacter crimeensis</name>
    <dbReference type="NCBI Taxonomy" id="2579147"/>
    <lineage>
        <taxon>Bacteria</taxon>
        <taxon>Pseudomonadati</taxon>
        <taxon>Pseudomonadota</taxon>
        <taxon>Alphaproteobacteria</taxon>
        <taxon>Hyphomicrobiales</taxon>
        <taxon>Xanthobacteraceae</taxon>
        <taxon>Ancylobacter</taxon>
    </lineage>
</organism>
<comment type="caution">
    <text evidence="2">The sequence shown here is derived from an EMBL/GenBank/DDBJ whole genome shotgun (WGS) entry which is preliminary data.</text>
</comment>
<accession>A0ABT0D9B4</accession>
<dbReference type="EMBL" id="JALKCH010000004">
    <property type="protein sequence ID" value="MCK0196527.1"/>
    <property type="molecule type" value="Genomic_DNA"/>
</dbReference>
<protein>
    <submittedName>
        <fullName evidence="2">Uncharacterized protein</fullName>
    </submittedName>
</protein>
<evidence type="ECO:0000313" key="2">
    <source>
        <dbReference type="EMBL" id="MCK0196527.1"/>
    </source>
</evidence>
<dbReference type="Proteomes" id="UP001203284">
    <property type="component" value="Unassembled WGS sequence"/>
</dbReference>
<keyword evidence="3" id="KW-1185">Reference proteome</keyword>
<evidence type="ECO:0000313" key="3">
    <source>
        <dbReference type="Proteomes" id="UP001203284"/>
    </source>
</evidence>
<proteinExistence type="predicted"/>
<reference evidence="2 3" key="1">
    <citation type="submission" date="2022-04" db="EMBL/GenBank/DDBJ databases">
        <authorList>
            <person name="Grouzdev D.S."/>
            <person name="Pantiukh K.S."/>
            <person name="Krutkina M.S."/>
        </authorList>
    </citation>
    <scope>NUCLEOTIDE SEQUENCE [LARGE SCALE GENOMIC DNA]</scope>
    <source>
        <strain evidence="2 3">6x-1</strain>
    </source>
</reference>
<sequence length="73" mass="7852">MSARSPEKDLQHLKADETPPIAGSPFPSAAKAAPKSRDEKKREDEAVDEALEDSFPASDPPAFTRTTGVKVDD</sequence>